<dbReference type="EMBL" id="ML975502">
    <property type="protein sequence ID" value="KAF1828729.1"/>
    <property type="molecule type" value="Genomic_DNA"/>
</dbReference>
<evidence type="ECO:0000313" key="2">
    <source>
        <dbReference type="Proteomes" id="UP000800040"/>
    </source>
</evidence>
<reference evidence="1" key="1">
    <citation type="submission" date="2020-01" db="EMBL/GenBank/DDBJ databases">
        <authorList>
            <consortium name="DOE Joint Genome Institute"/>
            <person name="Haridas S."/>
            <person name="Albert R."/>
            <person name="Binder M."/>
            <person name="Bloem J."/>
            <person name="Labutti K."/>
            <person name="Salamov A."/>
            <person name="Andreopoulos B."/>
            <person name="Baker S.E."/>
            <person name="Barry K."/>
            <person name="Bills G."/>
            <person name="Bluhm B.H."/>
            <person name="Cannon C."/>
            <person name="Castanera R."/>
            <person name="Culley D.E."/>
            <person name="Daum C."/>
            <person name="Ezra D."/>
            <person name="Gonzalez J.B."/>
            <person name="Henrissat B."/>
            <person name="Kuo A."/>
            <person name="Liang C."/>
            <person name="Lipzen A."/>
            <person name="Lutzoni F."/>
            <person name="Magnuson J."/>
            <person name="Mondo S."/>
            <person name="Nolan M."/>
            <person name="Ohm R."/>
            <person name="Pangilinan J."/>
            <person name="Park H.-J."/>
            <person name="Ramirez L."/>
            <person name="Alfaro M."/>
            <person name="Sun H."/>
            <person name="Tritt A."/>
            <person name="Yoshinaga Y."/>
            <person name="Zwiers L.-H."/>
            <person name="Turgeon B.G."/>
            <person name="Goodwin S.B."/>
            <person name="Spatafora J.W."/>
            <person name="Crous P.W."/>
            <person name="Grigoriev I.V."/>
        </authorList>
    </citation>
    <scope>NUCLEOTIDE SEQUENCE</scope>
    <source>
        <strain evidence="1">P77</strain>
    </source>
</reference>
<dbReference type="AlphaFoldDB" id="A0A6A5JX75"/>
<name>A0A6A5JX75_9PLEO</name>
<dbReference type="Proteomes" id="UP000800040">
    <property type="component" value="Unassembled WGS sequence"/>
</dbReference>
<proteinExistence type="predicted"/>
<gene>
    <name evidence="1" type="ORF">BDW02DRAFT_574620</name>
</gene>
<accession>A0A6A5JX75</accession>
<protein>
    <submittedName>
        <fullName evidence="1">Uncharacterized protein</fullName>
    </submittedName>
</protein>
<keyword evidence="2" id="KW-1185">Reference proteome</keyword>
<sequence length="52" mass="6106">MRFSVLEPNVLKESELHNRCTLNLLIYRRRENIPSARKKKCPVTPCVPARLD</sequence>
<organism evidence="1 2">
    <name type="scientific">Decorospora gaudefroyi</name>
    <dbReference type="NCBI Taxonomy" id="184978"/>
    <lineage>
        <taxon>Eukaryota</taxon>
        <taxon>Fungi</taxon>
        <taxon>Dikarya</taxon>
        <taxon>Ascomycota</taxon>
        <taxon>Pezizomycotina</taxon>
        <taxon>Dothideomycetes</taxon>
        <taxon>Pleosporomycetidae</taxon>
        <taxon>Pleosporales</taxon>
        <taxon>Pleosporineae</taxon>
        <taxon>Pleosporaceae</taxon>
        <taxon>Decorospora</taxon>
    </lineage>
</organism>
<evidence type="ECO:0000313" key="1">
    <source>
        <dbReference type="EMBL" id="KAF1828729.1"/>
    </source>
</evidence>